<dbReference type="Pfam" id="PF01381">
    <property type="entry name" value="HTH_3"/>
    <property type="match status" value="1"/>
</dbReference>
<evidence type="ECO:0000313" key="2">
    <source>
        <dbReference type="EMBL" id="GAG95635.1"/>
    </source>
</evidence>
<dbReference type="Gene3D" id="1.10.260.40">
    <property type="entry name" value="lambda repressor-like DNA-binding domains"/>
    <property type="match status" value="1"/>
</dbReference>
<dbReference type="GO" id="GO:0003677">
    <property type="term" value="F:DNA binding"/>
    <property type="evidence" value="ECO:0007669"/>
    <property type="project" value="InterPro"/>
</dbReference>
<name>X1BKT4_9ZZZZ</name>
<dbReference type="PROSITE" id="PS50943">
    <property type="entry name" value="HTH_CROC1"/>
    <property type="match status" value="1"/>
</dbReference>
<feature type="domain" description="HTH cro/C1-type" evidence="1">
    <location>
        <begin position="1"/>
        <end position="31"/>
    </location>
</feature>
<reference evidence="2" key="1">
    <citation type="journal article" date="2014" name="Front. Microbiol.">
        <title>High frequency of phylogenetically diverse reductive dehalogenase-homologous genes in deep subseafloor sedimentary metagenomes.</title>
        <authorList>
            <person name="Kawai M."/>
            <person name="Futagami T."/>
            <person name="Toyoda A."/>
            <person name="Takaki Y."/>
            <person name="Nishi S."/>
            <person name="Hori S."/>
            <person name="Arai W."/>
            <person name="Tsubouchi T."/>
            <person name="Morono Y."/>
            <person name="Uchiyama I."/>
            <person name="Ito T."/>
            <person name="Fujiyama A."/>
            <person name="Inagaki F."/>
            <person name="Takami H."/>
        </authorList>
    </citation>
    <scope>NUCLEOTIDE SEQUENCE</scope>
    <source>
        <strain evidence="2">Expedition CK06-06</strain>
    </source>
</reference>
<proteinExistence type="predicted"/>
<comment type="caution">
    <text evidence="2">The sequence shown here is derived from an EMBL/GenBank/DDBJ whole genome shotgun (WGS) entry which is preliminary data.</text>
</comment>
<accession>X1BKT4</accession>
<sequence>GLSQKQLGKLCGVSDGHLNRLELGKRNITPDFKSSFTETKKMLEKNPQFFTPKPQVKFAFYSNLDKRTNTLQHVLNLRIGAEIQKHLKVYAGDKIVVTHDFSNEFILYLQPIKNITHQQGNVLKTLDYCLSNEAHKKRDIKTFLQLNKGWATLKSIPKWAKKSSIANYTLLPGRKVLVDLQIR</sequence>
<dbReference type="SUPFAM" id="SSF47413">
    <property type="entry name" value="lambda repressor-like DNA-binding domains"/>
    <property type="match status" value="1"/>
</dbReference>
<organism evidence="2">
    <name type="scientific">marine sediment metagenome</name>
    <dbReference type="NCBI Taxonomy" id="412755"/>
    <lineage>
        <taxon>unclassified sequences</taxon>
        <taxon>metagenomes</taxon>
        <taxon>ecological metagenomes</taxon>
    </lineage>
</organism>
<dbReference type="EMBL" id="BART01019738">
    <property type="protein sequence ID" value="GAG95635.1"/>
    <property type="molecule type" value="Genomic_DNA"/>
</dbReference>
<evidence type="ECO:0000259" key="1">
    <source>
        <dbReference type="PROSITE" id="PS50943"/>
    </source>
</evidence>
<gene>
    <name evidence="2" type="ORF">S01H4_36856</name>
</gene>
<feature type="non-terminal residue" evidence="2">
    <location>
        <position position="1"/>
    </location>
</feature>
<dbReference type="AlphaFoldDB" id="X1BKT4"/>
<dbReference type="InterPro" id="IPR010982">
    <property type="entry name" value="Lambda_DNA-bd_dom_sf"/>
</dbReference>
<protein>
    <recommendedName>
        <fullName evidence="1">HTH cro/C1-type domain-containing protein</fullName>
    </recommendedName>
</protein>
<dbReference type="CDD" id="cd00093">
    <property type="entry name" value="HTH_XRE"/>
    <property type="match status" value="1"/>
</dbReference>
<dbReference type="InterPro" id="IPR001387">
    <property type="entry name" value="Cro/C1-type_HTH"/>
</dbReference>